<feature type="compositionally biased region" description="Low complexity" evidence="1">
    <location>
        <begin position="501"/>
        <end position="533"/>
    </location>
</feature>
<reference evidence="3" key="1">
    <citation type="journal article" date="2006" name="PLoS Biol.">
        <title>Macronuclear genome sequence of the ciliate Tetrahymena thermophila, a model eukaryote.</title>
        <authorList>
            <person name="Eisen J.A."/>
            <person name="Coyne R.S."/>
            <person name="Wu M."/>
            <person name="Wu D."/>
            <person name="Thiagarajan M."/>
            <person name="Wortman J.R."/>
            <person name="Badger J.H."/>
            <person name="Ren Q."/>
            <person name="Amedeo P."/>
            <person name="Jones K.M."/>
            <person name="Tallon L.J."/>
            <person name="Delcher A.L."/>
            <person name="Salzberg S.L."/>
            <person name="Silva J.C."/>
            <person name="Haas B.J."/>
            <person name="Majoros W.H."/>
            <person name="Farzad M."/>
            <person name="Carlton J.M."/>
            <person name="Smith R.K. Jr."/>
            <person name="Garg J."/>
            <person name="Pearlman R.E."/>
            <person name="Karrer K.M."/>
            <person name="Sun L."/>
            <person name="Manning G."/>
            <person name="Elde N.C."/>
            <person name="Turkewitz A.P."/>
            <person name="Asai D.J."/>
            <person name="Wilkes D.E."/>
            <person name="Wang Y."/>
            <person name="Cai H."/>
            <person name="Collins K."/>
            <person name="Stewart B.A."/>
            <person name="Lee S.R."/>
            <person name="Wilamowska K."/>
            <person name="Weinberg Z."/>
            <person name="Ruzzo W.L."/>
            <person name="Wloga D."/>
            <person name="Gaertig J."/>
            <person name="Frankel J."/>
            <person name="Tsao C.-C."/>
            <person name="Gorovsky M.A."/>
            <person name="Keeling P.J."/>
            <person name="Waller R.F."/>
            <person name="Patron N.J."/>
            <person name="Cherry J.M."/>
            <person name="Stover N.A."/>
            <person name="Krieger C.J."/>
            <person name="del Toro C."/>
            <person name="Ryder H.F."/>
            <person name="Williamson S.C."/>
            <person name="Barbeau R.A."/>
            <person name="Hamilton E.P."/>
            <person name="Orias E."/>
        </authorList>
    </citation>
    <scope>NUCLEOTIDE SEQUENCE [LARGE SCALE GENOMIC DNA]</scope>
    <source>
        <strain evidence="3">SB210</strain>
    </source>
</reference>
<feature type="compositionally biased region" description="Polar residues" evidence="1">
    <location>
        <begin position="223"/>
        <end position="246"/>
    </location>
</feature>
<feature type="compositionally biased region" description="Low complexity" evidence="1">
    <location>
        <begin position="77"/>
        <end position="91"/>
    </location>
</feature>
<dbReference type="Proteomes" id="UP000009168">
    <property type="component" value="Unassembled WGS sequence"/>
</dbReference>
<feature type="compositionally biased region" description="Low complexity" evidence="1">
    <location>
        <begin position="470"/>
        <end position="486"/>
    </location>
</feature>
<dbReference type="GeneID" id="7835037"/>
<sequence length="563" mass="64139">MNEDTVIDKQTLIDYFDQFIQHAILKELKEQQLEKISNEWSYFKQLLEKLQQDPQRIPIYLDILKKSKETQGGIQLVSSSSNNHQSQTQLSRQPSDKLPQQYLQGQNSSNNQQTTSAVQVQSPLLNSNSSNLVGKRDTEQITQSKEQIQNKYQNQLSAQLANYSNKLGQQQQVLQSLSNQQSNQIPELVQQASNPLGFQQTNQASNQIKQENQQVKRKESTDIHPNNLFQNISGTSQTNTVSTNSKHSTEQNTQTQQQQQQAQALFLSKDRSSNSNLSSFNSGDQQNSFQSFSQEQQIAQQNYQKSINTTPVKIEPKSIFEEQKNKFRFQRDKIKSKVKSILNLFRENNIYLNKEDINENTENLDLNTMILNQQKQNGPSSIGLKKQQSDGSSISKTNNIANIQSPDINLITSSKTNLKIDQIPQLSQMQNQNLIRNNSSNNVNSQSISNTNNPILTYSNSTNSIVNQESFQNQQSTSQPTSSNFNHQNTNSKGANLSHFSNQNNNNNIYQSNNFNNSNNNNNNNNQQQMSNSKRNVFTQQININSQNQQQQTQISNQLFSNN</sequence>
<protein>
    <submittedName>
        <fullName evidence="2">Uncharacterized protein</fullName>
    </submittedName>
</protein>
<feature type="compositionally biased region" description="Low complexity" evidence="1">
    <location>
        <begin position="436"/>
        <end position="453"/>
    </location>
</feature>
<feature type="region of interest" description="Disordered" evidence="1">
    <location>
        <begin position="469"/>
        <end position="533"/>
    </location>
</feature>
<evidence type="ECO:0000256" key="1">
    <source>
        <dbReference type="SAM" id="MobiDB-lite"/>
    </source>
</evidence>
<evidence type="ECO:0000313" key="3">
    <source>
        <dbReference type="Proteomes" id="UP000009168"/>
    </source>
</evidence>
<keyword evidence="3" id="KW-1185">Reference proteome</keyword>
<accession>Q22AF5</accession>
<dbReference type="EMBL" id="GG662574">
    <property type="protein sequence ID" value="EAR82261.2"/>
    <property type="molecule type" value="Genomic_DNA"/>
</dbReference>
<feature type="compositionally biased region" description="Low complexity" evidence="1">
    <location>
        <begin position="273"/>
        <end position="297"/>
    </location>
</feature>
<feature type="region of interest" description="Disordered" evidence="1">
    <location>
        <begin position="207"/>
        <end position="297"/>
    </location>
</feature>
<dbReference type="KEGG" id="tet:TTHERM_01230030"/>
<feature type="compositionally biased region" description="Polar residues" evidence="1">
    <location>
        <begin position="487"/>
        <end position="500"/>
    </location>
</feature>
<feature type="region of interest" description="Disordered" evidence="1">
    <location>
        <begin position="77"/>
        <end position="140"/>
    </location>
</feature>
<dbReference type="HOGENOM" id="CLU_385224_0_0_1"/>
<name>Q22AF5_TETTS</name>
<organism evidence="2 3">
    <name type="scientific">Tetrahymena thermophila (strain SB210)</name>
    <dbReference type="NCBI Taxonomy" id="312017"/>
    <lineage>
        <taxon>Eukaryota</taxon>
        <taxon>Sar</taxon>
        <taxon>Alveolata</taxon>
        <taxon>Ciliophora</taxon>
        <taxon>Intramacronucleata</taxon>
        <taxon>Oligohymenophorea</taxon>
        <taxon>Hymenostomatida</taxon>
        <taxon>Tetrahymenina</taxon>
        <taxon>Tetrahymenidae</taxon>
        <taxon>Tetrahymena</taxon>
    </lineage>
</organism>
<dbReference type="AlphaFoldDB" id="Q22AF5"/>
<proteinExistence type="predicted"/>
<evidence type="ECO:0000313" key="2">
    <source>
        <dbReference type="EMBL" id="EAR82261.2"/>
    </source>
</evidence>
<feature type="region of interest" description="Disordered" evidence="1">
    <location>
        <begin position="436"/>
        <end position="455"/>
    </location>
</feature>
<feature type="compositionally biased region" description="Low complexity" evidence="1">
    <location>
        <begin position="106"/>
        <end position="116"/>
    </location>
</feature>
<dbReference type="InParanoid" id="Q22AF5"/>
<feature type="region of interest" description="Disordered" evidence="1">
    <location>
        <begin position="375"/>
        <end position="400"/>
    </location>
</feature>
<dbReference type="RefSeq" id="XP_001029924.2">
    <property type="nucleotide sequence ID" value="XM_001029924.2"/>
</dbReference>
<feature type="compositionally biased region" description="Polar residues" evidence="1">
    <location>
        <begin position="389"/>
        <end position="400"/>
    </location>
</feature>
<feature type="compositionally biased region" description="Low complexity" evidence="1">
    <location>
        <begin position="251"/>
        <end position="264"/>
    </location>
</feature>
<gene>
    <name evidence="2" type="ORF">TTHERM_01230030</name>
</gene>